<keyword evidence="14" id="KW-1185">Reference proteome</keyword>
<keyword evidence="11" id="KW-0999">Mitochondrion inner membrane</keyword>
<keyword evidence="6" id="KW-1133">Transmembrane helix</keyword>
<dbReference type="AlphaFoldDB" id="A0A0J0XVS8"/>
<organism evidence="13 14">
    <name type="scientific">Cutaneotrichosporon oleaginosum</name>
    <dbReference type="NCBI Taxonomy" id="879819"/>
    <lineage>
        <taxon>Eukaryota</taxon>
        <taxon>Fungi</taxon>
        <taxon>Dikarya</taxon>
        <taxon>Basidiomycota</taxon>
        <taxon>Agaricomycotina</taxon>
        <taxon>Tremellomycetes</taxon>
        <taxon>Trichosporonales</taxon>
        <taxon>Trichosporonaceae</taxon>
        <taxon>Cutaneotrichosporon</taxon>
    </lineage>
</organism>
<evidence type="ECO:0000256" key="2">
    <source>
        <dbReference type="ARBA" id="ARBA00004370"/>
    </source>
</evidence>
<keyword evidence="12" id="KW-0732">Signal</keyword>
<dbReference type="Pfam" id="PF17050">
    <property type="entry name" value="AIM5"/>
    <property type="match status" value="1"/>
</dbReference>
<proteinExistence type="inferred from homology"/>
<dbReference type="GO" id="GO:0044284">
    <property type="term" value="C:mitochondrial crista junction"/>
    <property type="evidence" value="ECO:0007669"/>
    <property type="project" value="InterPro"/>
</dbReference>
<name>A0A0J0XVS8_9TREE</name>
<accession>A0A0J0XVS8</accession>
<reference evidence="13 14" key="1">
    <citation type="submission" date="2015-03" db="EMBL/GenBank/DDBJ databases">
        <title>Genomics and transcriptomics of the oil-accumulating basidiomycete yeast T. oleaginosus allow insights into substrate utilization and the diverse evolutionary trajectories of mating systems in fungi.</title>
        <authorList>
            <consortium name="DOE Joint Genome Institute"/>
            <person name="Kourist R."/>
            <person name="Kracht O."/>
            <person name="Bracharz F."/>
            <person name="Lipzen A."/>
            <person name="Nolan M."/>
            <person name="Ohm R."/>
            <person name="Grigoriev I."/>
            <person name="Sun S."/>
            <person name="Heitman J."/>
            <person name="Bruck T."/>
            <person name="Nowrousian M."/>
        </authorList>
    </citation>
    <scope>NUCLEOTIDE SEQUENCE [LARGE SCALE GENOMIC DNA]</scope>
    <source>
        <strain evidence="13 14">IBC0246</strain>
    </source>
</reference>
<feature type="signal peptide" evidence="12">
    <location>
        <begin position="1"/>
        <end position="15"/>
    </location>
</feature>
<evidence type="ECO:0000256" key="7">
    <source>
        <dbReference type="ARBA" id="ARBA00023128"/>
    </source>
</evidence>
<feature type="chain" id="PRO_5012090914" description="MICOS complex subunit MIC12" evidence="12">
    <location>
        <begin position="16"/>
        <end position="181"/>
    </location>
</feature>
<sequence>MLATAGSLLAPQCWARLLLTHNLLRLLHCTPANPSLHNSAVLLERSFDDTPGPAPSSFVGPRPGPPAFSEILKQRWNQALGGAYAHARETDWLALGGEAVEGVRGQIARLTAAADQTVVDADAARAAAAAAQATAVVDGGANIAAFDAAKQESEGRYVGDVHVDRGLKASERGVKSPKRLV</sequence>
<comment type="function">
    <text evidence="1 11">Component of the MICOS complex, a large protein complex of the mitochondrial inner membrane that plays crucial roles in the maintenance of crista junctions, inner membrane architecture, and formation of contact sites to the outer membrane.</text>
</comment>
<dbReference type="OrthoDB" id="2592132at2759"/>
<evidence type="ECO:0000313" key="13">
    <source>
        <dbReference type="EMBL" id="KLT45195.1"/>
    </source>
</evidence>
<comment type="subcellular location">
    <subcellularLocation>
        <location evidence="2">Membrane</location>
    </subcellularLocation>
    <subcellularLocation>
        <location evidence="11">Mitochondrion inner membrane</location>
        <topology evidence="11">Single-pass membrane protein</topology>
    </subcellularLocation>
</comment>
<evidence type="ECO:0000256" key="5">
    <source>
        <dbReference type="ARBA" id="ARBA00022692"/>
    </source>
</evidence>
<evidence type="ECO:0000256" key="4">
    <source>
        <dbReference type="ARBA" id="ARBA00018170"/>
    </source>
</evidence>
<protein>
    <recommendedName>
        <fullName evidence="4 11">MICOS complex subunit MIC12</fullName>
    </recommendedName>
    <alternativeName>
        <fullName evidence="10 11">Altered inheritance of mitochondria protein 5, mitochondrial</fullName>
    </alternativeName>
    <alternativeName>
        <fullName evidence="9 11">Found in mitochondrial proteome protein 51</fullName>
    </alternativeName>
</protein>
<keyword evidence="7 11" id="KW-0496">Mitochondrion</keyword>
<dbReference type="EMBL" id="KQ087182">
    <property type="protein sequence ID" value="KLT45195.1"/>
    <property type="molecule type" value="Genomic_DNA"/>
</dbReference>
<dbReference type="InterPro" id="IPR031463">
    <property type="entry name" value="Mic12"/>
</dbReference>
<evidence type="ECO:0000256" key="10">
    <source>
        <dbReference type="ARBA" id="ARBA00032985"/>
    </source>
</evidence>
<dbReference type="GO" id="GO:0061617">
    <property type="term" value="C:MICOS complex"/>
    <property type="evidence" value="ECO:0007669"/>
    <property type="project" value="UniProtKB-UniRule"/>
</dbReference>
<keyword evidence="8" id="KW-0472">Membrane</keyword>
<evidence type="ECO:0000313" key="14">
    <source>
        <dbReference type="Proteomes" id="UP000053611"/>
    </source>
</evidence>
<evidence type="ECO:0000256" key="11">
    <source>
        <dbReference type="RuleBase" id="RU363010"/>
    </source>
</evidence>
<evidence type="ECO:0000256" key="6">
    <source>
        <dbReference type="ARBA" id="ARBA00022989"/>
    </source>
</evidence>
<dbReference type="Proteomes" id="UP000053611">
    <property type="component" value="Unassembled WGS sequence"/>
</dbReference>
<dbReference type="GeneID" id="28982673"/>
<evidence type="ECO:0000256" key="9">
    <source>
        <dbReference type="ARBA" id="ARBA00032159"/>
    </source>
</evidence>
<keyword evidence="5" id="KW-0812">Transmembrane</keyword>
<comment type="similarity">
    <text evidence="3 11">Belongs to the MICOS complex subunit Mic12 family.</text>
</comment>
<evidence type="ECO:0000256" key="8">
    <source>
        <dbReference type="ARBA" id="ARBA00023136"/>
    </source>
</evidence>
<gene>
    <name evidence="13" type="ORF">CC85DRAFT_282686</name>
</gene>
<comment type="subunit">
    <text evidence="11">Component of the mitochondrial contact site and cristae organizing system (MICOS) complex.</text>
</comment>
<dbReference type="GO" id="GO:0042407">
    <property type="term" value="P:cristae formation"/>
    <property type="evidence" value="ECO:0007669"/>
    <property type="project" value="InterPro"/>
</dbReference>
<evidence type="ECO:0000256" key="1">
    <source>
        <dbReference type="ARBA" id="ARBA00002689"/>
    </source>
</evidence>
<dbReference type="RefSeq" id="XP_018281686.1">
    <property type="nucleotide sequence ID" value="XM_018422070.1"/>
</dbReference>
<evidence type="ECO:0000256" key="12">
    <source>
        <dbReference type="SAM" id="SignalP"/>
    </source>
</evidence>
<evidence type="ECO:0000256" key="3">
    <source>
        <dbReference type="ARBA" id="ARBA00009188"/>
    </source>
</evidence>